<dbReference type="AlphaFoldDB" id="F9CXB3"/>
<organism evidence="3 4">
    <name type="scientific">Nitrosarchaeum koreense MY1</name>
    <dbReference type="NCBI Taxonomy" id="1001994"/>
    <lineage>
        <taxon>Archaea</taxon>
        <taxon>Nitrososphaerota</taxon>
        <taxon>Nitrososphaeria</taxon>
        <taxon>Nitrosopumilales</taxon>
        <taxon>Nitrosopumilaceae</taxon>
        <taxon>Nitrosarchaeum</taxon>
    </lineage>
</organism>
<dbReference type="SUPFAM" id="SSF53271">
    <property type="entry name" value="PRTase-like"/>
    <property type="match status" value="1"/>
</dbReference>
<dbReference type="Proteomes" id="UP000004440">
    <property type="component" value="Unassembled WGS sequence"/>
</dbReference>
<keyword evidence="4" id="KW-1185">Reference proteome</keyword>
<gene>
    <name evidence="3" type="ORF">MY1_1155</name>
</gene>
<comment type="caution">
    <text evidence="3">The sequence shown here is derived from an EMBL/GenBank/DDBJ whole genome shotgun (WGS) entry which is preliminary data.</text>
</comment>
<evidence type="ECO:0000313" key="3">
    <source>
        <dbReference type="EMBL" id="EGP93915.1"/>
    </source>
</evidence>
<name>F9CXB3_9ARCH</name>
<dbReference type="PANTHER" id="PTHR43363:SF2">
    <property type="entry name" value="PHOSPHORIBOSYLTRANSFERASE"/>
    <property type="match status" value="1"/>
</dbReference>
<evidence type="ECO:0000256" key="2">
    <source>
        <dbReference type="ARBA" id="ARBA00022679"/>
    </source>
</evidence>
<protein>
    <submittedName>
        <fullName evidence="3">Phosphoribosyltransferase-like protein</fullName>
    </submittedName>
</protein>
<dbReference type="STRING" id="1001994.MY1_1155"/>
<evidence type="ECO:0000313" key="4">
    <source>
        <dbReference type="Proteomes" id="UP000004440"/>
    </source>
</evidence>
<proteinExistence type="predicted"/>
<keyword evidence="1 3" id="KW-0328">Glycosyltransferase</keyword>
<sequence>MDTLSQHVTWTDIERLTKLLSKKILKSSKSFSSISTVSRGGLIPARLLADHLGIDTILVDKNKISSDSLFVDDIYDSGKTFKKIIQNVTNPSDFVYATLFARTGKKYPKQLVYAQKTKGTEYIVFPWDTLEYERFKNTAL</sequence>
<dbReference type="InterPro" id="IPR000836">
    <property type="entry name" value="PRTase_dom"/>
</dbReference>
<dbReference type="RefSeq" id="WP_007550785.1">
    <property type="nucleotide sequence ID" value="NZ_AFPU01000001.1"/>
</dbReference>
<dbReference type="Gene3D" id="3.40.50.2020">
    <property type="match status" value="2"/>
</dbReference>
<dbReference type="EMBL" id="AFPU01000001">
    <property type="protein sequence ID" value="EGP93915.1"/>
    <property type="molecule type" value="Genomic_DNA"/>
</dbReference>
<dbReference type="OrthoDB" id="4952at2157"/>
<reference evidence="3 4" key="1">
    <citation type="journal article" date="2011" name="J. Bacteriol.">
        <title>Genome Sequence of an Ammonia-Oxidizing Soil Archaeon, "Candidatus Nitrosoarchaeum koreensis" MY1.</title>
        <authorList>
            <person name="Kim B.K."/>
            <person name="Jung M.Y."/>
            <person name="Yu D.S."/>
            <person name="Park S.J."/>
            <person name="Oh T.K."/>
            <person name="Rhee S.K."/>
            <person name="Kim J.F."/>
        </authorList>
    </citation>
    <scope>NUCLEOTIDE SEQUENCE [LARGE SCALE GENOMIC DNA]</scope>
    <source>
        <strain evidence="3 4">MY1</strain>
    </source>
</reference>
<dbReference type="InterPro" id="IPR029057">
    <property type="entry name" value="PRTase-like"/>
</dbReference>
<dbReference type="CDD" id="cd06223">
    <property type="entry name" value="PRTases_typeI"/>
    <property type="match status" value="1"/>
</dbReference>
<dbReference type="PANTHER" id="PTHR43363">
    <property type="entry name" value="HYPOXANTHINE PHOSPHORIBOSYLTRANSFERASE"/>
    <property type="match status" value="1"/>
</dbReference>
<keyword evidence="2 3" id="KW-0808">Transferase</keyword>
<dbReference type="GO" id="GO:0016757">
    <property type="term" value="F:glycosyltransferase activity"/>
    <property type="evidence" value="ECO:0007669"/>
    <property type="project" value="UniProtKB-KW"/>
</dbReference>
<evidence type="ECO:0000256" key="1">
    <source>
        <dbReference type="ARBA" id="ARBA00022676"/>
    </source>
</evidence>
<accession>F9CXB3</accession>